<dbReference type="AlphaFoldDB" id="S7XIS6"/>
<sequence length="217" mass="25444">MIIDLLRIICLSCFVYVSMEGNLPEKLRDYYSQLFAGRKQFLTILSLYATIFSIVMGIAARLSGSLYLKTIFEATLSLAFIAETIVTIMFWALYFYDKKLIFSKDLLDESMQSSFAVELILHLLPICVLIMEVYINPIRRDLKQKIIVYVFSYKYLLWLYYLSYKNNKWPYPFLETQNDLMRIAIIFVVTSVGVIVSEIIFYLIDCVRTIRNPSKDE</sequence>
<feature type="transmembrane region" description="Helical" evidence="5">
    <location>
        <begin position="183"/>
        <end position="204"/>
    </location>
</feature>
<proteinExistence type="predicted"/>
<evidence type="ECO:0000313" key="6">
    <source>
        <dbReference type="EMBL" id="EPR78939.1"/>
    </source>
</evidence>
<gene>
    <name evidence="6" type="ORF">SLOPH_1693</name>
</gene>
<feature type="transmembrane region" description="Helical" evidence="5">
    <location>
        <begin position="146"/>
        <end position="163"/>
    </location>
</feature>
<comment type="subcellular location">
    <subcellularLocation>
        <location evidence="1">Endomembrane system</location>
        <topology evidence="1">Multi-pass membrane protein</topology>
    </subcellularLocation>
</comment>
<dbReference type="FunCoup" id="S7XIS6">
    <property type="interactions" value="35"/>
</dbReference>
<dbReference type="OMA" id="SITFWFF"/>
<organism evidence="6 7">
    <name type="scientific">Spraguea lophii (strain 42_110)</name>
    <name type="common">Microsporidian parasite</name>
    <dbReference type="NCBI Taxonomy" id="1358809"/>
    <lineage>
        <taxon>Eukaryota</taxon>
        <taxon>Fungi</taxon>
        <taxon>Fungi incertae sedis</taxon>
        <taxon>Microsporidia</taxon>
        <taxon>Spragueidae</taxon>
        <taxon>Spraguea</taxon>
    </lineage>
</organism>
<evidence type="ECO:0000256" key="2">
    <source>
        <dbReference type="ARBA" id="ARBA00022692"/>
    </source>
</evidence>
<comment type="caution">
    <text evidence="6">The sequence shown here is derived from an EMBL/GenBank/DDBJ whole genome shotgun (WGS) entry which is preliminary data.</text>
</comment>
<keyword evidence="3 5" id="KW-1133">Transmembrane helix</keyword>
<evidence type="ECO:0000313" key="7">
    <source>
        <dbReference type="Proteomes" id="UP000014978"/>
    </source>
</evidence>
<evidence type="ECO:0000256" key="1">
    <source>
        <dbReference type="ARBA" id="ARBA00004127"/>
    </source>
</evidence>
<name>S7XIS6_SPRLO</name>
<evidence type="ECO:0008006" key="8">
    <source>
        <dbReference type="Google" id="ProtNLM"/>
    </source>
</evidence>
<dbReference type="VEuPathDB" id="MicrosporidiaDB:SLOPH_1693"/>
<dbReference type="InterPro" id="IPR006838">
    <property type="entry name" value="ADTRP_AIG1"/>
</dbReference>
<evidence type="ECO:0000256" key="5">
    <source>
        <dbReference type="SAM" id="Phobius"/>
    </source>
</evidence>
<feature type="transmembrane region" description="Helical" evidence="5">
    <location>
        <begin position="74"/>
        <end position="95"/>
    </location>
</feature>
<dbReference type="OrthoDB" id="1898221at2759"/>
<keyword evidence="4 5" id="KW-0472">Membrane</keyword>
<protein>
    <recommendedName>
        <fullName evidence="8">FAR-17a/AIG1-like protein</fullName>
    </recommendedName>
</protein>
<dbReference type="HOGENOM" id="CLU_103036_0_0_1"/>
<dbReference type="GO" id="GO:0016020">
    <property type="term" value="C:membrane"/>
    <property type="evidence" value="ECO:0007669"/>
    <property type="project" value="InterPro"/>
</dbReference>
<evidence type="ECO:0000256" key="3">
    <source>
        <dbReference type="ARBA" id="ARBA00022989"/>
    </source>
</evidence>
<dbReference type="Proteomes" id="UP000014978">
    <property type="component" value="Unassembled WGS sequence"/>
</dbReference>
<evidence type="ECO:0000256" key="4">
    <source>
        <dbReference type="ARBA" id="ARBA00023136"/>
    </source>
</evidence>
<dbReference type="PANTHER" id="PTHR10989">
    <property type="entry name" value="ANDROGEN-INDUCED PROTEIN 1-RELATED"/>
    <property type="match status" value="1"/>
</dbReference>
<accession>S7XIS6</accession>
<dbReference type="GO" id="GO:0012505">
    <property type="term" value="C:endomembrane system"/>
    <property type="evidence" value="ECO:0007669"/>
    <property type="project" value="UniProtKB-SubCell"/>
</dbReference>
<dbReference type="Pfam" id="PF04750">
    <property type="entry name" value="Far-17a_AIG1"/>
    <property type="match status" value="1"/>
</dbReference>
<keyword evidence="7" id="KW-1185">Reference proteome</keyword>
<feature type="transmembrane region" description="Helical" evidence="5">
    <location>
        <begin position="41"/>
        <end position="62"/>
    </location>
</feature>
<reference evidence="7" key="1">
    <citation type="journal article" date="2013" name="PLoS Genet.">
        <title>The genome of Spraguea lophii and the basis of host-microsporidian interactions.</title>
        <authorList>
            <person name="Campbell S.E."/>
            <person name="Williams T.A."/>
            <person name="Yousuf A."/>
            <person name="Soanes D.M."/>
            <person name="Paszkiewicz K.H."/>
            <person name="Williams B.A.P."/>
        </authorList>
    </citation>
    <scope>NUCLEOTIDE SEQUENCE [LARGE SCALE GENOMIC DNA]</scope>
    <source>
        <strain evidence="7">42_110</strain>
    </source>
</reference>
<dbReference type="PANTHER" id="PTHR10989:SF16">
    <property type="entry name" value="AT02829P-RELATED"/>
    <property type="match status" value="1"/>
</dbReference>
<dbReference type="InParanoid" id="S7XIS6"/>
<feature type="transmembrane region" description="Helical" evidence="5">
    <location>
        <begin position="115"/>
        <end position="134"/>
    </location>
</feature>
<dbReference type="EMBL" id="ATCN01000473">
    <property type="protein sequence ID" value="EPR78939.1"/>
    <property type="molecule type" value="Genomic_DNA"/>
</dbReference>
<keyword evidence="2 5" id="KW-0812">Transmembrane</keyword>